<evidence type="ECO:0000313" key="1">
    <source>
        <dbReference type="EMBL" id="APH74091.1"/>
    </source>
</evidence>
<evidence type="ECO:0000313" key="2">
    <source>
        <dbReference type="Proteomes" id="UP000182840"/>
    </source>
</evidence>
<dbReference type="OrthoDB" id="8085431at2"/>
<reference evidence="2" key="1">
    <citation type="submission" date="2016-11" db="EMBL/GenBank/DDBJ databases">
        <title>Mesorhizobium oceanicum sp. nov., isolated from deep seawater in South China Sea.</title>
        <authorList>
            <person name="Fu G.-Y."/>
        </authorList>
    </citation>
    <scope>NUCLEOTIDE SEQUENCE [LARGE SCALE GENOMIC DNA]</scope>
    <source>
        <strain evidence="2">B7</strain>
    </source>
</reference>
<dbReference type="STRING" id="1670800.BSQ44_24025"/>
<accession>A0A1L3SXK0</accession>
<protein>
    <submittedName>
        <fullName evidence="1">Uncharacterized protein</fullName>
    </submittedName>
</protein>
<name>A0A1L3SXK0_9HYPH</name>
<dbReference type="Proteomes" id="UP000182840">
    <property type="component" value="Chromosome"/>
</dbReference>
<keyword evidence="2" id="KW-1185">Reference proteome</keyword>
<organism evidence="1 2">
    <name type="scientific">Aquibium oceanicum</name>
    <dbReference type="NCBI Taxonomy" id="1670800"/>
    <lineage>
        <taxon>Bacteria</taxon>
        <taxon>Pseudomonadati</taxon>
        <taxon>Pseudomonadota</taxon>
        <taxon>Alphaproteobacteria</taxon>
        <taxon>Hyphomicrobiales</taxon>
        <taxon>Phyllobacteriaceae</taxon>
        <taxon>Aquibium</taxon>
    </lineage>
</organism>
<dbReference type="RefSeq" id="WP_072607555.1">
    <property type="nucleotide sequence ID" value="NZ_CP018171.1"/>
</dbReference>
<dbReference type="KEGG" id="meso:BSQ44_24025"/>
<proteinExistence type="predicted"/>
<dbReference type="AlphaFoldDB" id="A0A1L3SXK0"/>
<dbReference type="EMBL" id="CP018171">
    <property type="protein sequence ID" value="APH74091.1"/>
    <property type="molecule type" value="Genomic_DNA"/>
</dbReference>
<sequence length="156" mass="17910">MKDETVELAPRKPAEIDPRLVTLNSNGFGWREYMVRMPKEIVLDDLKEPGIWRRVQSSGNSLRKHDRVYMVAFDESWSAESIVTDSDMKKAVLSKPRVTTFSARFDGLFEDEKYRVMWTGSGFAVERKADGHRMTQPVASAAVAERDLRQLYPVKV</sequence>
<gene>
    <name evidence="1" type="ORF">BSQ44_24025</name>
</gene>